<dbReference type="InterPro" id="IPR013641">
    <property type="entry name" value="KTI12/PSTK"/>
</dbReference>
<dbReference type="GO" id="GO:0016301">
    <property type="term" value="F:kinase activity"/>
    <property type="evidence" value="ECO:0007669"/>
    <property type="project" value="UniProtKB-KW"/>
</dbReference>
<keyword evidence="2" id="KW-0067">ATP-binding</keyword>
<dbReference type="InterPro" id="IPR052648">
    <property type="entry name" value="Ser-tRNA(Sec)_kinase"/>
</dbReference>
<accession>A0A034WDP5</accession>
<feature type="signal peptide" evidence="3">
    <location>
        <begin position="1"/>
        <end position="17"/>
    </location>
</feature>
<gene>
    <name evidence="4" type="primary">PSTK</name>
</gene>
<keyword evidence="3" id="KW-0732">Signal</keyword>
<evidence type="ECO:0000256" key="1">
    <source>
        <dbReference type="ARBA" id="ARBA00022741"/>
    </source>
</evidence>
<dbReference type="PANTHER" id="PTHR20873">
    <property type="entry name" value="L-SERYL-TRNA(SEC) KINASE"/>
    <property type="match status" value="1"/>
</dbReference>
<reference evidence="4" key="1">
    <citation type="journal article" date="2014" name="BMC Genomics">
        <title>Characterizing the developmental transcriptome of the oriental fruit fly, Bactrocera dorsalis (Diptera: Tephritidae) through comparative genomic analysis with Drosophila melanogaster utilizing modENCODE datasets.</title>
        <authorList>
            <person name="Geib S.M."/>
            <person name="Calla B."/>
            <person name="Hall B."/>
            <person name="Hou S."/>
            <person name="Manoukis N.C."/>
        </authorList>
    </citation>
    <scope>NUCLEOTIDE SEQUENCE</scope>
    <source>
        <strain evidence="4">Punador</strain>
    </source>
</reference>
<protein>
    <submittedName>
        <fullName evidence="4">L-seryl-tRNA(Sec) kinase</fullName>
    </submittedName>
</protein>
<dbReference type="SUPFAM" id="SSF52540">
    <property type="entry name" value="P-loop containing nucleoside triphosphate hydrolases"/>
    <property type="match status" value="1"/>
</dbReference>
<dbReference type="GO" id="GO:0005524">
    <property type="term" value="F:ATP binding"/>
    <property type="evidence" value="ECO:0007669"/>
    <property type="project" value="UniProtKB-KW"/>
</dbReference>
<name>A0A034WDP5_BACDO</name>
<dbReference type="PANTHER" id="PTHR20873:SF0">
    <property type="entry name" value="L-SERYL-TRNA(SEC) KINASE"/>
    <property type="match status" value="1"/>
</dbReference>
<dbReference type="GO" id="GO:0000049">
    <property type="term" value="F:tRNA binding"/>
    <property type="evidence" value="ECO:0007669"/>
    <property type="project" value="TreeGrafter"/>
</dbReference>
<keyword evidence="4" id="KW-0808">Transferase</keyword>
<dbReference type="Pfam" id="PF08433">
    <property type="entry name" value="KTI12"/>
    <property type="match status" value="1"/>
</dbReference>
<dbReference type="InterPro" id="IPR027417">
    <property type="entry name" value="P-loop_NTPase"/>
</dbReference>
<dbReference type="AlphaFoldDB" id="A0A034WDP5"/>
<dbReference type="EMBL" id="GAKP01006717">
    <property type="protein sequence ID" value="JAC52235.1"/>
    <property type="molecule type" value="Transcribed_RNA"/>
</dbReference>
<organism evidence="4">
    <name type="scientific">Bactrocera dorsalis</name>
    <name type="common">Oriental fruit fly</name>
    <name type="synonym">Dacus dorsalis</name>
    <dbReference type="NCBI Taxonomy" id="27457"/>
    <lineage>
        <taxon>Eukaryota</taxon>
        <taxon>Metazoa</taxon>
        <taxon>Ecdysozoa</taxon>
        <taxon>Arthropoda</taxon>
        <taxon>Hexapoda</taxon>
        <taxon>Insecta</taxon>
        <taxon>Pterygota</taxon>
        <taxon>Neoptera</taxon>
        <taxon>Endopterygota</taxon>
        <taxon>Diptera</taxon>
        <taxon>Brachycera</taxon>
        <taxon>Muscomorpha</taxon>
        <taxon>Tephritoidea</taxon>
        <taxon>Tephritidae</taxon>
        <taxon>Bactrocera</taxon>
        <taxon>Bactrocera</taxon>
    </lineage>
</organism>
<feature type="chain" id="PRO_5007369298" evidence="3">
    <location>
        <begin position="18"/>
        <end position="287"/>
    </location>
</feature>
<evidence type="ECO:0000256" key="3">
    <source>
        <dbReference type="SAM" id="SignalP"/>
    </source>
</evidence>
<dbReference type="OrthoDB" id="9972657at2759"/>
<dbReference type="GeneID" id="109579194"/>
<proteinExistence type="predicted"/>
<dbReference type="Gene3D" id="3.40.50.300">
    <property type="entry name" value="P-loop containing nucleotide triphosphate hydrolases"/>
    <property type="match status" value="1"/>
</dbReference>
<dbReference type="CTD" id="118672"/>
<dbReference type="RefSeq" id="XP_019845721.2">
    <property type="nucleotide sequence ID" value="XM_019990162.3"/>
</dbReference>
<keyword evidence="1" id="KW-0547">Nucleotide-binding</keyword>
<evidence type="ECO:0000313" key="4">
    <source>
        <dbReference type="EMBL" id="JAC52235.1"/>
    </source>
</evidence>
<evidence type="ECO:0000256" key="2">
    <source>
        <dbReference type="ARBA" id="ARBA00022840"/>
    </source>
</evidence>
<dbReference type="KEGG" id="bdr:109579194"/>
<dbReference type="EMBL" id="GAKP01006720">
    <property type="protein sequence ID" value="JAC52232.1"/>
    <property type="molecule type" value="Transcribed_RNA"/>
</dbReference>
<sequence>MSTRICLVALIGLPAAGKSTFSRWMLSIPQQQFNVIHLCYDDFLPAQDNTLNAEIELKSQRSKILANINSLICELNDNAYIASDIIKSVKLSENEKCNDFLILCDDNNYYRSMRYKLYQLCRQNKCAYAQIYLECDLKLALSRNSARPDNERVSDEILQRMGIRLERPNSAKHHWEENTLLLAGCDDFTIMKAGILDFLSKSLDEIVQPLTQSVTTETVVSLLHQLDLLLRKRIGDILQLENDSAERSKKVKMLIAKRKAILQEFRKKVEKDSISIDDLDIYVYLLN</sequence>
<keyword evidence="4" id="KW-0418">Kinase</keyword>